<proteinExistence type="predicted"/>
<protein>
    <recommendedName>
        <fullName evidence="2">Gag-asp_proteas domain-containing protein</fullName>
    </recommendedName>
</protein>
<evidence type="ECO:0008006" key="2">
    <source>
        <dbReference type="Google" id="ProtNLM"/>
    </source>
</evidence>
<name>A0AAW2L876_9LAMI</name>
<dbReference type="PANTHER" id="PTHR12917:SF18">
    <property type="entry name" value="DNA DAMAGE-INDUCIBLE PROTEIN 1-LIKE"/>
    <property type="match status" value="1"/>
</dbReference>
<accession>A0AAW2L876</accession>
<gene>
    <name evidence="1" type="ORF">Sangu_2324600</name>
</gene>
<organism evidence="1">
    <name type="scientific">Sesamum angustifolium</name>
    <dbReference type="NCBI Taxonomy" id="2727405"/>
    <lineage>
        <taxon>Eukaryota</taxon>
        <taxon>Viridiplantae</taxon>
        <taxon>Streptophyta</taxon>
        <taxon>Embryophyta</taxon>
        <taxon>Tracheophyta</taxon>
        <taxon>Spermatophyta</taxon>
        <taxon>Magnoliopsida</taxon>
        <taxon>eudicotyledons</taxon>
        <taxon>Gunneridae</taxon>
        <taxon>Pentapetalae</taxon>
        <taxon>asterids</taxon>
        <taxon>lamiids</taxon>
        <taxon>Lamiales</taxon>
        <taxon>Pedaliaceae</taxon>
        <taxon>Sesamum</taxon>
    </lineage>
</organism>
<evidence type="ECO:0000313" key="1">
    <source>
        <dbReference type="EMBL" id="KAL0314802.1"/>
    </source>
</evidence>
<dbReference type="InterPro" id="IPR021109">
    <property type="entry name" value="Peptidase_aspartic_dom_sf"/>
</dbReference>
<dbReference type="EMBL" id="JACGWK010000015">
    <property type="protein sequence ID" value="KAL0314802.1"/>
    <property type="molecule type" value="Genomic_DNA"/>
</dbReference>
<dbReference type="CDD" id="cd00303">
    <property type="entry name" value="retropepsin_like"/>
    <property type="match status" value="1"/>
</dbReference>
<reference evidence="1" key="1">
    <citation type="submission" date="2020-06" db="EMBL/GenBank/DDBJ databases">
        <authorList>
            <person name="Li T."/>
            <person name="Hu X."/>
            <person name="Zhang T."/>
            <person name="Song X."/>
            <person name="Zhang H."/>
            <person name="Dai N."/>
            <person name="Sheng W."/>
            <person name="Hou X."/>
            <person name="Wei L."/>
        </authorList>
    </citation>
    <scope>NUCLEOTIDE SEQUENCE</scope>
    <source>
        <strain evidence="1">G01</strain>
        <tissue evidence="1">Leaf</tissue>
    </source>
</reference>
<dbReference type="Pfam" id="PF13650">
    <property type="entry name" value="Asp_protease_2"/>
    <property type="match status" value="1"/>
</dbReference>
<comment type="caution">
    <text evidence="1">The sequence shown here is derived from an EMBL/GenBank/DDBJ whole genome shotgun (WGS) entry which is preliminary data.</text>
</comment>
<dbReference type="AlphaFoldDB" id="A0AAW2L876"/>
<dbReference type="Gene3D" id="2.40.70.10">
    <property type="entry name" value="Acid Proteases"/>
    <property type="match status" value="1"/>
</dbReference>
<dbReference type="PANTHER" id="PTHR12917">
    <property type="entry name" value="ASPARTYL PROTEASE DDI-RELATED"/>
    <property type="match status" value="1"/>
</dbReference>
<sequence length="383" mass="42943">MNRWPDVMGQRATAAVEEMSILIDDVDVKIETLHAKVNMLKQVVAGRNIVLSHPRIEGSVLSLQYILTCKGVPLKVKAFGNELRRQSVKDLPFAIVAANKLVDYRVTRSYEPEKKKKDFGKDKEKSVKVGKDGKFKKKKNKEVTGDHRMRDCPKRGKLNALVSEVNHLQLLGAMQEKSPEQKSLLYVRVQVNGKVVMSMLDTGATHNFVADREIQNLGLTLAQHSSRIKAMSSKVKSIQGVDCVDLKVGSWRENCNLIVVPLDDFDVILVMDFMLLAHAMIIPYLSGLFIVDANCASFVQGTYLQDSVRSAEKKDTLLSALQVKKGLKQGEQTYLAAVIEIKLDVVQEVPDEVAEVLEEFNDVFPLELLKRLPPRRAIDHVID</sequence>
<reference evidence="1" key="2">
    <citation type="journal article" date="2024" name="Plant">
        <title>Genomic evolution and insights into agronomic trait innovations of Sesamum species.</title>
        <authorList>
            <person name="Miao H."/>
            <person name="Wang L."/>
            <person name="Qu L."/>
            <person name="Liu H."/>
            <person name="Sun Y."/>
            <person name="Le M."/>
            <person name="Wang Q."/>
            <person name="Wei S."/>
            <person name="Zheng Y."/>
            <person name="Lin W."/>
            <person name="Duan Y."/>
            <person name="Cao H."/>
            <person name="Xiong S."/>
            <person name="Wang X."/>
            <person name="Wei L."/>
            <person name="Li C."/>
            <person name="Ma Q."/>
            <person name="Ju M."/>
            <person name="Zhao R."/>
            <person name="Li G."/>
            <person name="Mu C."/>
            <person name="Tian Q."/>
            <person name="Mei H."/>
            <person name="Zhang T."/>
            <person name="Gao T."/>
            <person name="Zhang H."/>
        </authorList>
    </citation>
    <scope>NUCLEOTIDE SEQUENCE</scope>
    <source>
        <strain evidence="1">G01</strain>
    </source>
</reference>
<dbReference type="SUPFAM" id="SSF50630">
    <property type="entry name" value="Acid proteases"/>
    <property type="match status" value="1"/>
</dbReference>